<protein>
    <recommendedName>
        <fullName evidence="3">pEK499-p136 HEPN domain-containing protein</fullName>
    </recommendedName>
</protein>
<dbReference type="RefSeq" id="WP_135839543.1">
    <property type="nucleotide sequence ID" value="NZ_SRRO01000001.1"/>
</dbReference>
<evidence type="ECO:0000313" key="2">
    <source>
        <dbReference type="Proteomes" id="UP000297496"/>
    </source>
</evidence>
<proteinExistence type="predicted"/>
<evidence type="ECO:0000313" key="1">
    <source>
        <dbReference type="EMBL" id="TGN65040.1"/>
    </source>
</evidence>
<sequence>MNPYDENIVTYRTLLDGYEQALRRFTDASKSRNASQVFLPLFEALNWAVALDDQARAHWAPEGVPLDWSWRSRVAGGDLVNAVRCARNRVHHQWADALIRRDGMSAPLTPPLVLHEWTWRPLNDLPKAGGRRTQVIIEAESDYERALAAVPARITLTGLLDPFRRLADMLEPPRPR</sequence>
<reference evidence="1 2" key="1">
    <citation type="submission" date="2019-04" db="EMBL/GenBank/DDBJ databases">
        <title>Three New Species of Nocardioides, Nocardioides euryhalodurans sp. nov., Nocardioides seonyuensis sp. nov. and Nocardioides eburneoflavus sp. nov. Isolated from Soil.</title>
        <authorList>
            <person name="Roh S.G."/>
            <person name="Lee C."/>
            <person name="Kim M.-K."/>
            <person name="Kim S.B."/>
        </authorList>
    </citation>
    <scope>NUCLEOTIDE SEQUENCE [LARGE SCALE GENOMIC DNA]</scope>
    <source>
        <strain evidence="1 2">MMS17-SY213</strain>
    </source>
</reference>
<name>A0A4Z1CKU4_9ACTN</name>
<dbReference type="Proteomes" id="UP000297496">
    <property type="component" value="Unassembled WGS sequence"/>
</dbReference>
<comment type="caution">
    <text evidence="1">The sequence shown here is derived from an EMBL/GenBank/DDBJ whole genome shotgun (WGS) entry which is preliminary data.</text>
</comment>
<accession>A0A4Z1CKU4</accession>
<dbReference type="EMBL" id="SRRO01000001">
    <property type="protein sequence ID" value="TGN65040.1"/>
    <property type="molecule type" value="Genomic_DNA"/>
</dbReference>
<evidence type="ECO:0008006" key="3">
    <source>
        <dbReference type="Google" id="ProtNLM"/>
    </source>
</evidence>
<organism evidence="1 2">
    <name type="scientific">Nocardioides eburneiflavus</name>
    <dbReference type="NCBI Taxonomy" id="2518372"/>
    <lineage>
        <taxon>Bacteria</taxon>
        <taxon>Bacillati</taxon>
        <taxon>Actinomycetota</taxon>
        <taxon>Actinomycetes</taxon>
        <taxon>Propionibacteriales</taxon>
        <taxon>Nocardioidaceae</taxon>
        <taxon>Nocardioides</taxon>
    </lineage>
</organism>
<gene>
    <name evidence="1" type="ORF">EXE59_14495</name>
</gene>
<dbReference type="AlphaFoldDB" id="A0A4Z1CKU4"/>
<keyword evidence="2" id="KW-1185">Reference proteome</keyword>
<dbReference type="OrthoDB" id="3541041at2"/>